<organism evidence="1 2">
    <name type="scientific">Caerostris darwini</name>
    <dbReference type="NCBI Taxonomy" id="1538125"/>
    <lineage>
        <taxon>Eukaryota</taxon>
        <taxon>Metazoa</taxon>
        <taxon>Ecdysozoa</taxon>
        <taxon>Arthropoda</taxon>
        <taxon>Chelicerata</taxon>
        <taxon>Arachnida</taxon>
        <taxon>Araneae</taxon>
        <taxon>Araneomorphae</taxon>
        <taxon>Entelegynae</taxon>
        <taxon>Araneoidea</taxon>
        <taxon>Araneidae</taxon>
        <taxon>Caerostris</taxon>
    </lineage>
</organism>
<name>A0AAV4T7H3_9ARAC</name>
<dbReference type="AlphaFoldDB" id="A0AAV4T7H3"/>
<dbReference type="EMBL" id="BPLQ01008978">
    <property type="protein sequence ID" value="GIY40715.1"/>
    <property type="molecule type" value="Genomic_DNA"/>
</dbReference>
<proteinExistence type="predicted"/>
<reference evidence="1 2" key="1">
    <citation type="submission" date="2021-06" db="EMBL/GenBank/DDBJ databases">
        <title>Caerostris darwini draft genome.</title>
        <authorList>
            <person name="Kono N."/>
            <person name="Arakawa K."/>
        </authorList>
    </citation>
    <scope>NUCLEOTIDE SEQUENCE [LARGE SCALE GENOMIC DNA]</scope>
</reference>
<protein>
    <submittedName>
        <fullName evidence="1">Uncharacterized protein</fullName>
    </submittedName>
</protein>
<accession>A0AAV4T7H3</accession>
<sequence>MGNSSANASRPEKESTRHAIAKYNDGGFRGMRNGSDVSYVAQPENCWGFLVSFESLSHQFTLKIPETNSNRIFPFYTCNWKTECQIVAVIIITFLPVILGHFGNCAACLHGGLTTHGSLHWPYLSTANYAPQEFEENENCKTGFNSHCAESDAMHHSSTIRIDFRMCAAHTRSHMSKLEAKSQLSLLLSPGNPRPLLKLRCLPSRRVDHTRLCTHRLHLSTANYAAQEFEENENCKTGFNSHCAESDAMHHSSTIRIDFRMCAAHTRSHMSKLEAKVIDGEFLSKCLSTRKGEH</sequence>
<evidence type="ECO:0000313" key="1">
    <source>
        <dbReference type="EMBL" id="GIY40715.1"/>
    </source>
</evidence>
<dbReference type="Proteomes" id="UP001054837">
    <property type="component" value="Unassembled WGS sequence"/>
</dbReference>
<evidence type="ECO:0000313" key="2">
    <source>
        <dbReference type="Proteomes" id="UP001054837"/>
    </source>
</evidence>
<comment type="caution">
    <text evidence="1">The sequence shown here is derived from an EMBL/GenBank/DDBJ whole genome shotgun (WGS) entry which is preliminary data.</text>
</comment>
<gene>
    <name evidence="1" type="ORF">CDAR_37901</name>
</gene>
<keyword evidence="2" id="KW-1185">Reference proteome</keyword>